<dbReference type="InterPro" id="IPR000847">
    <property type="entry name" value="LysR_HTH_N"/>
</dbReference>
<evidence type="ECO:0000256" key="3">
    <source>
        <dbReference type="ARBA" id="ARBA00023125"/>
    </source>
</evidence>
<dbReference type="PRINTS" id="PR00039">
    <property type="entry name" value="HTHLYSR"/>
</dbReference>
<comment type="similarity">
    <text evidence="1">Belongs to the LysR transcriptional regulatory family.</text>
</comment>
<dbReference type="InterPro" id="IPR005119">
    <property type="entry name" value="LysR_subst-bd"/>
</dbReference>
<dbReference type="STRING" id="1120995.SAMN02745245_01429"/>
<feature type="domain" description="HTH lysR-type" evidence="5">
    <location>
        <begin position="1"/>
        <end position="58"/>
    </location>
</feature>
<dbReference type="Pfam" id="PF03466">
    <property type="entry name" value="LysR_substrate"/>
    <property type="match status" value="1"/>
</dbReference>
<dbReference type="GO" id="GO:0003677">
    <property type="term" value="F:DNA binding"/>
    <property type="evidence" value="ECO:0007669"/>
    <property type="project" value="UniProtKB-KW"/>
</dbReference>
<dbReference type="InterPro" id="IPR036390">
    <property type="entry name" value="WH_DNA-bd_sf"/>
</dbReference>
<keyword evidence="2" id="KW-0805">Transcription regulation</keyword>
<sequence>MNINQLKYVTTIAKTKNFSEASKILYISQPALSQYIKKLEEDMGVKLFTRDKTEVNITDEGREFIYYAEEILKLHRELLIKMESFSSKERKKLTLGISQFYGKYFIPKLIPEFVKLCPEAEIKIIESESKIIEENLLKGEVDIAIVPMPVYSTKVKYKTLYRERFSIAINFKNKKLELLKNCDKTEIDISILKNEKFVLLNKGLKLRELAETICLDYGFKPIVALESENLDTLNSLVHNNIGVSILPSMIAKYSDVEYIEFVGAHSERNTILAYVNDEFKNIVDKIPKIEIL</sequence>
<dbReference type="Gene3D" id="3.40.190.290">
    <property type="match status" value="1"/>
</dbReference>
<dbReference type="SUPFAM" id="SSF46785">
    <property type="entry name" value="Winged helix' DNA-binding domain"/>
    <property type="match status" value="1"/>
</dbReference>
<evidence type="ECO:0000313" key="6">
    <source>
        <dbReference type="EMBL" id="SHH48230.1"/>
    </source>
</evidence>
<dbReference type="Pfam" id="PF00126">
    <property type="entry name" value="HTH_1"/>
    <property type="match status" value="1"/>
</dbReference>
<dbReference type="GO" id="GO:0003700">
    <property type="term" value="F:DNA-binding transcription factor activity"/>
    <property type="evidence" value="ECO:0007669"/>
    <property type="project" value="InterPro"/>
</dbReference>
<organism evidence="6 7">
    <name type="scientific">Anaerosphaera aminiphila DSM 21120</name>
    <dbReference type="NCBI Taxonomy" id="1120995"/>
    <lineage>
        <taxon>Bacteria</taxon>
        <taxon>Bacillati</taxon>
        <taxon>Bacillota</taxon>
        <taxon>Tissierellia</taxon>
        <taxon>Tissierellales</taxon>
        <taxon>Peptoniphilaceae</taxon>
        <taxon>Anaerosphaera</taxon>
    </lineage>
</organism>
<evidence type="ECO:0000256" key="1">
    <source>
        <dbReference type="ARBA" id="ARBA00009437"/>
    </source>
</evidence>
<evidence type="ECO:0000256" key="2">
    <source>
        <dbReference type="ARBA" id="ARBA00023015"/>
    </source>
</evidence>
<name>A0A1M5TC87_9FIRM</name>
<dbReference type="InterPro" id="IPR036388">
    <property type="entry name" value="WH-like_DNA-bd_sf"/>
</dbReference>
<proteinExistence type="inferred from homology"/>
<dbReference type="PANTHER" id="PTHR30419:SF8">
    <property type="entry name" value="NITROGEN ASSIMILATION TRANSCRIPTIONAL ACTIVATOR-RELATED"/>
    <property type="match status" value="1"/>
</dbReference>
<dbReference type="GO" id="GO:0005829">
    <property type="term" value="C:cytosol"/>
    <property type="evidence" value="ECO:0007669"/>
    <property type="project" value="TreeGrafter"/>
</dbReference>
<dbReference type="EMBL" id="FQXI01000010">
    <property type="protein sequence ID" value="SHH48230.1"/>
    <property type="molecule type" value="Genomic_DNA"/>
</dbReference>
<protein>
    <submittedName>
        <fullName evidence="6">LysR family transcriptional regulator, hydrogen peroxide-inducible genes activator</fullName>
    </submittedName>
</protein>
<dbReference type="OrthoDB" id="9785745at2"/>
<dbReference type="AlphaFoldDB" id="A0A1M5TC87"/>
<dbReference type="RefSeq" id="WP_073185024.1">
    <property type="nucleotide sequence ID" value="NZ_FQXI01000010.1"/>
</dbReference>
<gene>
    <name evidence="6" type="ORF">SAMN02745245_01429</name>
</gene>
<evidence type="ECO:0000256" key="4">
    <source>
        <dbReference type="ARBA" id="ARBA00023163"/>
    </source>
</evidence>
<dbReference type="Proteomes" id="UP000184032">
    <property type="component" value="Unassembled WGS sequence"/>
</dbReference>
<dbReference type="SUPFAM" id="SSF53850">
    <property type="entry name" value="Periplasmic binding protein-like II"/>
    <property type="match status" value="1"/>
</dbReference>
<dbReference type="CDD" id="cd05466">
    <property type="entry name" value="PBP2_LTTR_substrate"/>
    <property type="match status" value="1"/>
</dbReference>
<dbReference type="FunFam" id="1.10.10.10:FF:000001">
    <property type="entry name" value="LysR family transcriptional regulator"/>
    <property type="match status" value="1"/>
</dbReference>
<evidence type="ECO:0000259" key="5">
    <source>
        <dbReference type="PROSITE" id="PS50931"/>
    </source>
</evidence>
<dbReference type="PANTHER" id="PTHR30419">
    <property type="entry name" value="HTH-TYPE TRANSCRIPTIONAL REGULATOR YBHD"/>
    <property type="match status" value="1"/>
</dbReference>
<reference evidence="6 7" key="1">
    <citation type="submission" date="2016-11" db="EMBL/GenBank/DDBJ databases">
        <authorList>
            <person name="Jaros S."/>
            <person name="Januszkiewicz K."/>
            <person name="Wedrychowicz H."/>
        </authorList>
    </citation>
    <scope>NUCLEOTIDE SEQUENCE [LARGE SCALE GENOMIC DNA]</scope>
    <source>
        <strain evidence="6 7">DSM 21120</strain>
    </source>
</reference>
<evidence type="ECO:0000313" key="7">
    <source>
        <dbReference type="Proteomes" id="UP000184032"/>
    </source>
</evidence>
<dbReference type="InterPro" id="IPR050950">
    <property type="entry name" value="HTH-type_LysR_regulators"/>
</dbReference>
<keyword evidence="3" id="KW-0238">DNA-binding</keyword>
<dbReference type="Gene3D" id="1.10.10.10">
    <property type="entry name" value="Winged helix-like DNA-binding domain superfamily/Winged helix DNA-binding domain"/>
    <property type="match status" value="1"/>
</dbReference>
<keyword evidence="7" id="KW-1185">Reference proteome</keyword>
<dbReference type="PROSITE" id="PS50931">
    <property type="entry name" value="HTH_LYSR"/>
    <property type="match status" value="1"/>
</dbReference>
<accession>A0A1M5TC87</accession>
<keyword evidence="4" id="KW-0804">Transcription</keyword>